<feature type="transmembrane region" description="Helical" evidence="5">
    <location>
        <begin position="38"/>
        <end position="57"/>
    </location>
</feature>
<evidence type="ECO:0000256" key="5">
    <source>
        <dbReference type="SAM" id="Phobius"/>
    </source>
</evidence>
<feature type="transmembrane region" description="Helical" evidence="5">
    <location>
        <begin position="195"/>
        <end position="221"/>
    </location>
</feature>
<dbReference type="Pfam" id="PF13813">
    <property type="entry name" value="MBOAT_2"/>
    <property type="match status" value="1"/>
</dbReference>
<feature type="transmembrane region" description="Helical" evidence="5">
    <location>
        <begin position="315"/>
        <end position="336"/>
    </location>
</feature>
<evidence type="ECO:0000259" key="6">
    <source>
        <dbReference type="Pfam" id="PF13813"/>
    </source>
</evidence>
<comment type="subcellular location">
    <subcellularLocation>
        <location evidence="1">Membrane</location>
        <topology evidence="1">Multi-pass membrane protein</topology>
    </subcellularLocation>
</comment>
<keyword evidence="8" id="KW-1185">Reference proteome</keyword>
<dbReference type="Proteomes" id="UP000800235">
    <property type="component" value="Unassembled WGS sequence"/>
</dbReference>
<feature type="transmembrane region" description="Helical" evidence="5">
    <location>
        <begin position="12"/>
        <end position="32"/>
    </location>
</feature>
<protein>
    <recommendedName>
        <fullName evidence="6">Wax synthase domain-containing protein</fullName>
    </recommendedName>
</protein>
<organism evidence="7 8">
    <name type="scientific">Tothia fuscella</name>
    <dbReference type="NCBI Taxonomy" id="1048955"/>
    <lineage>
        <taxon>Eukaryota</taxon>
        <taxon>Fungi</taxon>
        <taxon>Dikarya</taxon>
        <taxon>Ascomycota</taxon>
        <taxon>Pezizomycotina</taxon>
        <taxon>Dothideomycetes</taxon>
        <taxon>Pleosporomycetidae</taxon>
        <taxon>Venturiales</taxon>
        <taxon>Cylindrosympodiaceae</taxon>
        <taxon>Tothia</taxon>
    </lineage>
</organism>
<keyword evidence="2 5" id="KW-0812">Transmembrane</keyword>
<accession>A0A9P4NR85</accession>
<evidence type="ECO:0000256" key="1">
    <source>
        <dbReference type="ARBA" id="ARBA00004141"/>
    </source>
</evidence>
<dbReference type="GO" id="GO:0016020">
    <property type="term" value="C:membrane"/>
    <property type="evidence" value="ECO:0007669"/>
    <property type="project" value="UniProtKB-SubCell"/>
</dbReference>
<sequence>MFNTTFEPSITGALLSCTIAHLIGLPAIAFIPPSAIKSRYAVLFLAFIPLTLSILQLDKTTSLGQYSKMYVLGVMLNAHDFLCLMRLSAPPGSWWSKWFWAMGSSFSSRRSLPPATTENNKFILGAATKWRVMAYHALKLGISIWMRDFFTGTGLYTCVRPLFEYFRPLGTNANIGESFLLNFPSYTPLDDLFRIYFIITILVPPYFLFTAVHSTAALLAVSLHLSDPSRWTTPLFGDIREAYSVRRWYSHFWHKLLRKSFTHNSAWIAQKVLRMRSGTCQYRIVMLFLVFALSGLLHTAALATNGGDCNDWMQMWYHFAIAVVMVLEDLVARVWCEGLSYLGVRRGWWIVRGEVLFGYVWLVLWFLEVMPLVFLPNIFCKAQV</sequence>
<dbReference type="InterPro" id="IPR032805">
    <property type="entry name" value="Wax_synthase_dom"/>
</dbReference>
<proteinExistence type="predicted"/>
<evidence type="ECO:0000313" key="8">
    <source>
        <dbReference type="Proteomes" id="UP000800235"/>
    </source>
</evidence>
<dbReference type="AlphaFoldDB" id="A0A9P4NR85"/>
<gene>
    <name evidence="7" type="ORF">EJ08DRAFT_698067</name>
</gene>
<dbReference type="EMBL" id="MU007044">
    <property type="protein sequence ID" value="KAF2429806.1"/>
    <property type="molecule type" value="Genomic_DNA"/>
</dbReference>
<name>A0A9P4NR85_9PEZI</name>
<dbReference type="OrthoDB" id="1077582at2759"/>
<feature type="transmembrane region" description="Helical" evidence="5">
    <location>
        <begin position="284"/>
        <end position="303"/>
    </location>
</feature>
<reference evidence="7" key="1">
    <citation type="journal article" date="2020" name="Stud. Mycol.">
        <title>101 Dothideomycetes genomes: a test case for predicting lifestyles and emergence of pathogens.</title>
        <authorList>
            <person name="Haridas S."/>
            <person name="Albert R."/>
            <person name="Binder M."/>
            <person name="Bloem J."/>
            <person name="Labutti K."/>
            <person name="Salamov A."/>
            <person name="Andreopoulos B."/>
            <person name="Baker S."/>
            <person name="Barry K."/>
            <person name="Bills G."/>
            <person name="Bluhm B."/>
            <person name="Cannon C."/>
            <person name="Castanera R."/>
            <person name="Culley D."/>
            <person name="Daum C."/>
            <person name="Ezra D."/>
            <person name="Gonzalez J."/>
            <person name="Henrissat B."/>
            <person name="Kuo A."/>
            <person name="Liang C."/>
            <person name="Lipzen A."/>
            <person name="Lutzoni F."/>
            <person name="Magnuson J."/>
            <person name="Mondo S."/>
            <person name="Nolan M."/>
            <person name="Ohm R."/>
            <person name="Pangilinan J."/>
            <person name="Park H.-J."/>
            <person name="Ramirez L."/>
            <person name="Alfaro M."/>
            <person name="Sun H."/>
            <person name="Tritt A."/>
            <person name="Yoshinaga Y."/>
            <person name="Zwiers L.-H."/>
            <person name="Turgeon B."/>
            <person name="Goodwin S."/>
            <person name="Spatafora J."/>
            <person name="Crous P."/>
            <person name="Grigoriev I."/>
        </authorList>
    </citation>
    <scope>NUCLEOTIDE SEQUENCE</scope>
    <source>
        <strain evidence="7">CBS 130266</strain>
    </source>
</reference>
<comment type="caution">
    <text evidence="7">The sequence shown here is derived from an EMBL/GenBank/DDBJ whole genome shotgun (WGS) entry which is preliminary data.</text>
</comment>
<evidence type="ECO:0000256" key="2">
    <source>
        <dbReference type="ARBA" id="ARBA00022692"/>
    </source>
</evidence>
<keyword evidence="4 5" id="KW-0472">Membrane</keyword>
<evidence type="ECO:0000256" key="4">
    <source>
        <dbReference type="ARBA" id="ARBA00023136"/>
    </source>
</evidence>
<feature type="domain" description="Wax synthase" evidence="6">
    <location>
        <begin position="233"/>
        <end position="316"/>
    </location>
</feature>
<keyword evidence="3 5" id="KW-1133">Transmembrane helix</keyword>
<evidence type="ECO:0000313" key="7">
    <source>
        <dbReference type="EMBL" id="KAF2429806.1"/>
    </source>
</evidence>
<evidence type="ECO:0000256" key="3">
    <source>
        <dbReference type="ARBA" id="ARBA00022989"/>
    </source>
</evidence>